<feature type="domain" description="ExoI SH3-like" evidence="15">
    <location>
        <begin position="210"/>
        <end position="364"/>
    </location>
</feature>
<dbReference type="InterPro" id="IPR023607">
    <property type="entry name" value="Exodeoxyribonuclease_I"/>
</dbReference>
<dbReference type="EC" id="3.1.11.1" evidence="3 14"/>
<evidence type="ECO:0000313" key="18">
    <source>
        <dbReference type="Proteomes" id="UP000621898"/>
    </source>
</evidence>
<keyword evidence="8 14" id="KW-0378">Hydrolase</keyword>
<dbReference type="Proteomes" id="UP000621898">
    <property type="component" value="Unassembled WGS sequence"/>
</dbReference>
<dbReference type="Gene3D" id="3.30.420.10">
    <property type="entry name" value="Ribonuclease H-like superfamily/Ribonuclease H"/>
    <property type="match status" value="1"/>
</dbReference>
<comment type="catalytic activity">
    <reaction evidence="1 14">
        <text>Exonucleolytic cleavage in the 3'- to 5'-direction to yield nucleoside 5'-phosphates.</text>
        <dbReference type="EC" id="3.1.11.1"/>
    </reaction>
</comment>
<comment type="subunit">
    <text evidence="13">Monomer. Interacts with ssb (via C-terminus); this interaction stimulates the exonuclease activity by recruiting the enzyme to its substrate.</text>
</comment>
<dbReference type="InterPro" id="IPR058561">
    <property type="entry name" value="Exonuc_1_C"/>
</dbReference>
<dbReference type="InterPro" id="IPR036397">
    <property type="entry name" value="RNaseH_sf"/>
</dbReference>
<dbReference type="Gene3D" id="1.20.1280.70">
    <property type="entry name" value="Exonuclease ExoI, domain 3"/>
    <property type="match status" value="1"/>
</dbReference>
<reference evidence="18" key="1">
    <citation type="journal article" date="2019" name="Int. J. Syst. Evol. Microbiol.">
        <title>The Global Catalogue of Microorganisms (GCM) 10K type strain sequencing project: providing services to taxonomists for standard genome sequencing and annotation.</title>
        <authorList>
            <consortium name="The Broad Institute Genomics Platform"/>
            <consortium name="The Broad Institute Genome Sequencing Center for Infectious Disease"/>
            <person name="Wu L."/>
            <person name="Ma J."/>
        </authorList>
    </citation>
    <scope>NUCLEOTIDE SEQUENCE [LARGE SCALE GENOMIC DNA]</scope>
    <source>
        <strain evidence="18">KCTC 22232</strain>
    </source>
</reference>
<keyword evidence="11" id="KW-0238">DNA-binding</keyword>
<evidence type="ECO:0000256" key="6">
    <source>
        <dbReference type="ARBA" id="ARBA00022723"/>
    </source>
</evidence>
<evidence type="ECO:0000256" key="9">
    <source>
        <dbReference type="ARBA" id="ARBA00022839"/>
    </source>
</evidence>
<comment type="caution">
    <text evidence="17">The sequence shown here is derived from an EMBL/GenBank/DDBJ whole genome shotgun (WGS) entry which is preliminary data.</text>
</comment>
<dbReference type="PIRSF" id="PIRSF000977">
    <property type="entry name" value="Exodeoxyribonuclease_I"/>
    <property type="match status" value="1"/>
</dbReference>
<sequence length="494" mass="56756">MAGVYQRYPHAMIQPMQTFFWHDYETSGADPRRDRPLQFAGIRTTLELEVVGEPVMFYGKPSLEMPPHPDACMITGITPQLAEREGVNEADFAARVHEQLATPSTCGVGYNSLRFDDEFTRQMLYRNFYEPYGREWENGNSRWDLIDLVRLCQALRPEGIVWPTREDGTPSFKLEHLARANQLKQERAHDALSDVYALIDLARLIRVRQPRLWDWYYGLRRKQKVFELLDVVNMTPLVHVSSRYPASRHCLAVIAPLAPHPSRAGEVIVYDLATDPAEWLALDEDEIADRIFTARADLPEGIERIPLRTVRANHAPALAPLSVLQGVDQQRLQLDLDRCMAHRDVLRAVDGLAEKLRRVFQRSAELPPPEDPELALYGGGFLPDADKRLLAQVRATPPAQLGERAFPFRDTRYPELLFRYRARNWPQTLDADERTRWEHFRQARLTRHTALTGLTLDDYFARLGELRNDPAAQDRLPLLDQLQAWGEQLAASID</sequence>
<name>A0ABQ2ZQK0_9GAMM</name>
<dbReference type="NCBIfam" id="NF008746">
    <property type="entry name" value="PRK11779.1"/>
    <property type="match status" value="1"/>
</dbReference>
<dbReference type="Gene3D" id="1.10.287.1240">
    <property type="match status" value="1"/>
</dbReference>
<dbReference type="Gene3D" id="3.30.1520.20">
    <property type="entry name" value="Exonuclease ExoI, domain 2"/>
    <property type="match status" value="1"/>
</dbReference>
<keyword evidence="9 14" id="KW-0269">Exonuclease</keyword>
<comment type="cofactor">
    <cofactor evidence="2">
        <name>Mg(2+)</name>
        <dbReference type="ChEBI" id="CHEBI:18420"/>
    </cofactor>
</comment>
<evidence type="ECO:0000256" key="10">
    <source>
        <dbReference type="ARBA" id="ARBA00022842"/>
    </source>
</evidence>
<dbReference type="PROSITE" id="PS51784">
    <property type="entry name" value="EXOI_SH3"/>
    <property type="match status" value="1"/>
</dbReference>
<dbReference type="InterPro" id="IPR034747">
    <property type="entry name" value="EXOI_SH3"/>
</dbReference>
<keyword evidence="10" id="KW-0460">Magnesium</keyword>
<dbReference type="Pfam" id="PF08411">
    <property type="entry name" value="ExoI_SH3"/>
    <property type="match status" value="1"/>
</dbReference>
<evidence type="ECO:0000256" key="2">
    <source>
        <dbReference type="ARBA" id="ARBA00001946"/>
    </source>
</evidence>
<dbReference type="InterPro" id="IPR038649">
    <property type="entry name" value="EXOI_SH3_sf"/>
</dbReference>
<dbReference type="PROSITE" id="PS51785">
    <property type="entry name" value="EXOI_C"/>
    <property type="match status" value="1"/>
</dbReference>
<proteinExistence type="predicted"/>
<dbReference type="EMBL" id="BMXT01000001">
    <property type="protein sequence ID" value="GGY20222.1"/>
    <property type="molecule type" value="Genomic_DNA"/>
</dbReference>
<accession>A0ABQ2ZQK0</accession>
<dbReference type="Pfam" id="PF00929">
    <property type="entry name" value="RNase_T"/>
    <property type="match status" value="1"/>
</dbReference>
<evidence type="ECO:0000256" key="12">
    <source>
        <dbReference type="ARBA" id="ARBA00023204"/>
    </source>
</evidence>
<evidence type="ECO:0000256" key="14">
    <source>
        <dbReference type="PIRNR" id="PIRNR000977"/>
    </source>
</evidence>
<evidence type="ECO:0000259" key="16">
    <source>
        <dbReference type="PROSITE" id="PS51785"/>
    </source>
</evidence>
<evidence type="ECO:0000256" key="1">
    <source>
        <dbReference type="ARBA" id="ARBA00000563"/>
    </source>
</evidence>
<dbReference type="InterPro" id="IPR013620">
    <property type="entry name" value="Exonuc_1_SH3"/>
</dbReference>
<dbReference type="InterPro" id="IPR013520">
    <property type="entry name" value="Ribonucl_H"/>
</dbReference>
<evidence type="ECO:0000256" key="8">
    <source>
        <dbReference type="ARBA" id="ARBA00022801"/>
    </source>
</evidence>
<evidence type="ECO:0000256" key="4">
    <source>
        <dbReference type="ARBA" id="ARBA00019900"/>
    </source>
</evidence>
<organism evidence="17 18">
    <name type="scientific">Rhodanobacter panaciterrae</name>
    <dbReference type="NCBI Taxonomy" id="490572"/>
    <lineage>
        <taxon>Bacteria</taxon>
        <taxon>Pseudomonadati</taxon>
        <taxon>Pseudomonadota</taxon>
        <taxon>Gammaproteobacteria</taxon>
        <taxon>Lysobacterales</taxon>
        <taxon>Rhodanobacteraceae</taxon>
        <taxon>Rhodanobacter</taxon>
    </lineage>
</organism>
<feature type="domain" description="ExoI C-terminal" evidence="16">
    <location>
        <begin position="368"/>
        <end position="490"/>
    </location>
</feature>
<keyword evidence="7 14" id="KW-0227">DNA damage</keyword>
<evidence type="ECO:0000256" key="7">
    <source>
        <dbReference type="ARBA" id="ARBA00022763"/>
    </source>
</evidence>
<evidence type="ECO:0000256" key="11">
    <source>
        <dbReference type="ARBA" id="ARBA00023125"/>
    </source>
</evidence>
<evidence type="ECO:0000313" key="17">
    <source>
        <dbReference type="EMBL" id="GGY20222.1"/>
    </source>
</evidence>
<dbReference type="CDD" id="cd06138">
    <property type="entry name" value="ExoI_N"/>
    <property type="match status" value="1"/>
</dbReference>
<evidence type="ECO:0000256" key="3">
    <source>
        <dbReference type="ARBA" id="ARBA00012108"/>
    </source>
</evidence>
<protein>
    <recommendedName>
        <fullName evidence="4 14">Exodeoxyribonuclease I</fullName>
        <ecNumber evidence="3 14">3.1.11.1</ecNumber>
    </recommendedName>
</protein>
<keyword evidence="5 14" id="KW-0540">Nuclease</keyword>
<evidence type="ECO:0000259" key="15">
    <source>
        <dbReference type="PROSITE" id="PS51784"/>
    </source>
</evidence>
<gene>
    <name evidence="17" type="primary">sbcB</name>
    <name evidence="17" type="ORF">GCM10008098_10870</name>
</gene>
<keyword evidence="18" id="KW-1185">Reference proteome</keyword>
<dbReference type="InterPro" id="IPR012337">
    <property type="entry name" value="RNaseH-like_sf"/>
</dbReference>
<dbReference type="SUPFAM" id="SSF53098">
    <property type="entry name" value="Ribonuclease H-like"/>
    <property type="match status" value="1"/>
</dbReference>
<evidence type="ECO:0000256" key="13">
    <source>
        <dbReference type="ARBA" id="ARBA00046792"/>
    </source>
</evidence>
<keyword evidence="12 14" id="KW-0234">DNA repair</keyword>
<keyword evidence="6" id="KW-0479">Metal-binding</keyword>
<dbReference type="Pfam" id="PF26016">
    <property type="entry name" value="ExoI_C"/>
    <property type="match status" value="1"/>
</dbReference>
<evidence type="ECO:0000256" key="5">
    <source>
        <dbReference type="ARBA" id="ARBA00022722"/>
    </source>
</evidence>